<accession>A0A7R9CU61</accession>
<dbReference type="Gene3D" id="1.20.1250.20">
    <property type="entry name" value="MFS general substrate transporter like domains"/>
    <property type="match status" value="1"/>
</dbReference>
<feature type="transmembrane region" description="Helical" evidence="6">
    <location>
        <begin position="149"/>
        <end position="176"/>
    </location>
</feature>
<evidence type="ECO:0000256" key="4">
    <source>
        <dbReference type="ARBA" id="ARBA00023136"/>
    </source>
</evidence>
<feature type="transmembrane region" description="Helical" evidence="6">
    <location>
        <begin position="123"/>
        <end position="143"/>
    </location>
</feature>
<sequence length="511" mass="57656">MAEGGSVSARTILWWLVFTGTAMNYVVRMSITIAIVAMVKGHNLPGKSNLSFSSECFNATERYRDTNISYMSTNTTKVPTHDEKDKVDWDEYEQNMVLASPYWLYWLTQLFSGYATRHYGSKVVFGLSNYILCLLGLFVPFATFHSFHLLIFLMALQGAFGGFVWPSLHAVTAAWVPPNERSKFITSYNGNSLGSALTLPLCGQLIHWFGWPSVFYVTGVLGTLWYTAWVLFMFDSPEKHPRISSSERNYILEQIGKAKTNEKLSAPWLKIFTSVNVWLIIFVQWGTYWCLFTAITQTPTYLYTLHGWDIKMVNGCNTTVAIICLVLTTSVGGVDTSGQIASMVDLSPNFASYIMSLANGITAFTGIIAPMLVGVITYQNGPGIETWATRVRSFVSFRGQALRPGPPELGEFRECFWTREPAVVLDHPWLPDILNKQTSSAWQLVYLVSAIMVTVPLVFHLIFGTSEMQEWNYPTKSATELEKLREEKQKLNTHPEGNEKVSKEYMSNMTQ</sequence>
<keyword evidence="3 6" id="KW-1133">Transmembrane helix</keyword>
<evidence type="ECO:0000256" key="5">
    <source>
        <dbReference type="SAM" id="MobiDB-lite"/>
    </source>
</evidence>
<evidence type="ECO:0000256" key="6">
    <source>
        <dbReference type="SAM" id="Phobius"/>
    </source>
</evidence>
<dbReference type="PANTHER" id="PTHR11662">
    <property type="entry name" value="SOLUTE CARRIER FAMILY 17"/>
    <property type="match status" value="1"/>
</dbReference>
<dbReference type="Pfam" id="PF07690">
    <property type="entry name" value="MFS_1"/>
    <property type="match status" value="1"/>
</dbReference>
<dbReference type="GO" id="GO:0016020">
    <property type="term" value="C:membrane"/>
    <property type="evidence" value="ECO:0007669"/>
    <property type="project" value="UniProtKB-SubCell"/>
</dbReference>
<dbReference type="GO" id="GO:0022857">
    <property type="term" value="F:transmembrane transporter activity"/>
    <property type="evidence" value="ECO:0007669"/>
    <property type="project" value="InterPro"/>
</dbReference>
<reference evidence="7" key="1">
    <citation type="submission" date="2020-11" db="EMBL/GenBank/DDBJ databases">
        <authorList>
            <person name="Tran Van P."/>
        </authorList>
    </citation>
    <scope>NUCLEOTIDE SEQUENCE</scope>
</reference>
<dbReference type="InterPro" id="IPR050382">
    <property type="entry name" value="MFS_Na/Anion_cotransporter"/>
</dbReference>
<evidence type="ECO:0000256" key="2">
    <source>
        <dbReference type="ARBA" id="ARBA00022692"/>
    </source>
</evidence>
<dbReference type="SUPFAM" id="SSF103473">
    <property type="entry name" value="MFS general substrate transporter"/>
    <property type="match status" value="1"/>
</dbReference>
<evidence type="ECO:0008006" key="8">
    <source>
        <dbReference type="Google" id="ProtNLM"/>
    </source>
</evidence>
<feature type="transmembrane region" description="Helical" evidence="6">
    <location>
        <begin position="188"/>
        <end position="209"/>
    </location>
</feature>
<feature type="transmembrane region" description="Helical" evidence="6">
    <location>
        <begin position="444"/>
        <end position="463"/>
    </location>
</feature>
<feature type="transmembrane region" description="Helical" evidence="6">
    <location>
        <begin position="12"/>
        <end position="39"/>
    </location>
</feature>
<comment type="subcellular location">
    <subcellularLocation>
        <location evidence="1">Membrane</location>
        <topology evidence="1">Multi-pass membrane protein</topology>
    </subcellularLocation>
</comment>
<proteinExistence type="predicted"/>
<evidence type="ECO:0000256" key="1">
    <source>
        <dbReference type="ARBA" id="ARBA00004141"/>
    </source>
</evidence>
<feature type="transmembrane region" description="Helical" evidence="6">
    <location>
        <begin position="215"/>
        <end position="234"/>
    </location>
</feature>
<dbReference type="GO" id="GO:0006820">
    <property type="term" value="P:monoatomic anion transport"/>
    <property type="evidence" value="ECO:0007669"/>
    <property type="project" value="TreeGrafter"/>
</dbReference>
<dbReference type="EMBL" id="OC318584">
    <property type="protein sequence ID" value="CAD7402566.1"/>
    <property type="molecule type" value="Genomic_DNA"/>
</dbReference>
<feature type="transmembrane region" description="Helical" evidence="6">
    <location>
        <begin position="275"/>
        <end position="295"/>
    </location>
</feature>
<organism evidence="7">
    <name type="scientific">Timema cristinae</name>
    <name type="common">Walking stick</name>
    <dbReference type="NCBI Taxonomy" id="61476"/>
    <lineage>
        <taxon>Eukaryota</taxon>
        <taxon>Metazoa</taxon>
        <taxon>Ecdysozoa</taxon>
        <taxon>Arthropoda</taxon>
        <taxon>Hexapoda</taxon>
        <taxon>Insecta</taxon>
        <taxon>Pterygota</taxon>
        <taxon>Neoptera</taxon>
        <taxon>Polyneoptera</taxon>
        <taxon>Phasmatodea</taxon>
        <taxon>Timematodea</taxon>
        <taxon>Timematoidea</taxon>
        <taxon>Timematidae</taxon>
        <taxon>Timema</taxon>
    </lineage>
</organism>
<feature type="region of interest" description="Disordered" evidence="5">
    <location>
        <begin position="487"/>
        <end position="511"/>
    </location>
</feature>
<evidence type="ECO:0000256" key="3">
    <source>
        <dbReference type="ARBA" id="ARBA00022989"/>
    </source>
</evidence>
<evidence type="ECO:0000313" key="7">
    <source>
        <dbReference type="EMBL" id="CAD7402566.1"/>
    </source>
</evidence>
<name>A0A7R9CU61_TIMCR</name>
<protein>
    <recommendedName>
        <fullName evidence="8">Major facilitator superfamily (MFS) profile domain-containing protein</fullName>
    </recommendedName>
</protein>
<dbReference type="PANTHER" id="PTHR11662:SF79">
    <property type="entry name" value="NA[+]-DEPENDENT INORGANIC PHOSPHATE COTRANSPORTER, ISOFORM A"/>
    <property type="match status" value="1"/>
</dbReference>
<dbReference type="InterPro" id="IPR011701">
    <property type="entry name" value="MFS"/>
</dbReference>
<feature type="transmembrane region" description="Helical" evidence="6">
    <location>
        <begin position="353"/>
        <end position="378"/>
    </location>
</feature>
<gene>
    <name evidence="7" type="ORF">TCEB3V08_LOCUS6558</name>
</gene>
<dbReference type="AlphaFoldDB" id="A0A7R9CU61"/>
<keyword evidence="2 6" id="KW-0812">Transmembrane</keyword>
<dbReference type="InterPro" id="IPR036259">
    <property type="entry name" value="MFS_trans_sf"/>
</dbReference>
<keyword evidence="4 6" id="KW-0472">Membrane</keyword>